<dbReference type="Gene3D" id="1.10.3210.10">
    <property type="entry name" value="Hypothetical protein af1432"/>
    <property type="match status" value="1"/>
</dbReference>
<dbReference type="InterPro" id="IPR037522">
    <property type="entry name" value="HD_GYP_dom"/>
</dbReference>
<dbReference type="Proteomes" id="UP000438699">
    <property type="component" value="Unassembled WGS sequence"/>
</dbReference>
<keyword evidence="3" id="KW-1185">Reference proteome</keyword>
<comment type="caution">
    <text evidence="2">The sequence shown here is derived from an EMBL/GenBank/DDBJ whole genome shotgun (WGS) entry which is preliminary data.</text>
</comment>
<gene>
    <name evidence="2" type="ORF">F8A88_14610</name>
</gene>
<reference evidence="2 3" key="1">
    <citation type="journal article" date="2017" name="Int. J. Syst. Evol. Microbiol.">
        <title>Desulfovibrio senegalensis sp. nov., a mesophilic sulfate reducer isolated from marine sediment.</title>
        <authorList>
            <person name="Thioye A."/>
            <person name="Gam Z.B.A."/>
            <person name="Mbengue M."/>
            <person name="Cayol J.L."/>
            <person name="Joseph-Bartoli M."/>
            <person name="Toure-Kane C."/>
            <person name="Labat M."/>
        </authorList>
    </citation>
    <scope>NUCLEOTIDE SEQUENCE [LARGE SCALE GENOMIC DNA]</scope>
    <source>
        <strain evidence="2 3">DSM 101509</strain>
    </source>
</reference>
<dbReference type="CDD" id="cd00077">
    <property type="entry name" value="HDc"/>
    <property type="match status" value="1"/>
</dbReference>
<dbReference type="OrthoDB" id="9769359at2"/>
<dbReference type="PROSITE" id="PS51832">
    <property type="entry name" value="HD_GYP"/>
    <property type="match status" value="1"/>
</dbReference>
<dbReference type="EMBL" id="WAIE01000008">
    <property type="protein sequence ID" value="KAB1439134.1"/>
    <property type="molecule type" value="Genomic_DNA"/>
</dbReference>
<evidence type="ECO:0000259" key="1">
    <source>
        <dbReference type="PROSITE" id="PS51832"/>
    </source>
</evidence>
<protein>
    <submittedName>
        <fullName evidence="2">HD domain-containing protein</fullName>
    </submittedName>
</protein>
<evidence type="ECO:0000313" key="3">
    <source>
        <dbReference type="Proteomes" id="UP000438699"/>
    </source>
</evidence>
<feature type="domain" description="HD-GYP" evidence="1">
    <location>
        <begin position="66"/>
        <end position="258"/>
    </location>
</feature>
<organism evidence="2 3">
    <name type="scientific">Pseudodesulfovibrio senegalensis</name>
    <dbReference type="NCBI Taxonomy" id="1721087"/>
    <lineage>
        <taxon>Bacteria</taxon>
        <taxon>Pseudomonadati</taxon>
        <taxon>Thermodesulfobacteriota</taxon>
        <taxon>Desulfovibrionia</taxon>
        <taxon>Desulfovibrionales</taxon>
        <taxon>Desulfovibrionaceae</taxon>
    </lineage>
</organism>
<dbReference type="RefSeq" id="WP_151151919.1">
    <property type="nucleotide sequence ID" value="NZ_WAIE01000008.1"/>
</dbReference>
<dbReference type="PANTHER" id="PTHR43155:SF2">
    <property type="entry name" value="CYCLIC DI-GMP PHOSPHODIESTERASE PA4108"/>
    <property type="match status" value="1"/>
</dbReference>
<accession>A0A6N6MY58</accession>
<sequence>MDRKTADKRLMRIIQQIAAGNYSDEIMELTGPEYPANVQELAEAVGMMMVKIEAREFHLEQLLERIKENSLKTVTSIAVALGRRDEYTEGHGERVGIYSERLARRMGLSSQDVEDVRVAGILHDIGKIGFSDRMFCGEDTAMSEAMMLEIRSHPQWGHDILSGLDYLGPVLDYVYAHHERLDGRGYPRGLEADQIPMGARILAVADCFDAMTTDRPYQRGRPAEEALSILGSMAESGALDPDAVEAFMEDIEEHGMAD</sequence>
<dbReference type="SMART" id="SM00471">
    <property type="entry name" value="HDc"/>
    <property type="match status" value="1"/>
</dbReference>
<dbReference type="Pfam" id="PF13487">
    <property type="entry name" value="HD_5"/>
    <property type="match status" value="1"/>
</dbReference>
<dbReference type="InterPro" id="IPR003607">
    <property type="entry name" value="HD/PDEase_dom"/>
</dbReference>
<dbReference type="PANTHER" id="PTHR43155">
    <property type="entry name" value="CYCLIC DI-GMP PHOSPHODIESTERASE PA4108-RELATED"/>
    <property type="match status" value="1"/>
</dbReference>
<evidence type="ECO:0000313" key="2">
    <source>
        <dbReference type="EMBL" id="KAB1439134.1"/>
    </source>
</evidence>
<dbReference type="SUPFAM" id="SSF109604">
    <property type="entry name" value="HD-domain/PDEase-like"/>
    <property type="match status" value="1"/>
</dbReference>
<dbReference type="AlphaFoldDB" id="A0A6N6MY58"/>
<proteinExistence type="predicted"/>
<name>A0A6N6MY58_9BACT</name>